<feature type="domain" description="At1g68980-like TPR repeats" evidence="4">
    <location>
        <begin position="92"/>
        <end position="217"/>
    </location>
</feature>
<evidence type="ECO:0000256" key="1">
    <source>
        <dbReference type="ARBA" id="ARBA00007626"/>
    </source>
</evidence>
<comment type="similarity">
    <text evidence="1">Belongs to the PPR family. P subfamily.</text>
</comment>
<dbReference type="PROSITE" id="PS51375">
    <property type="entry name" value="PPR"/>
    <property type="match status" value="3"/>
</dbReference>
<evidence type="ECO:0000256" key="3">
    <source>
        <dbReference type="PROSITE-ProRule" id="PRU00708"/>
    </source>
</evidence>
<evidence type="ECO:0000256" key="2">
    <source>
        <dbReference type="ARBA" id="ARBA00022737"/>
    </source>
</evidence>
<dbReference type="GeneID" id="104760334"/>
<protein>
    <submittedName>
        <fullName evidence="6">Pentatricopeptide repeat-containing protein At1g03100, mitochondrial-like</fullName>
    </submittedName>
</protein>
<gene>
    <name evidence="6" type="primary">LOC104760334</name>
</gene>
<dbReference type="InterPro" id="IPR011990">
    <property type="entry name" value="TPR-like_helical_dom_sf"/>
</dbReference>
<feature type="repeat" description="PPR" evidence="3">
    <location>
        <begin position="639"/>
        <end position="673"/>
    </location>
</feature>
<dbReference type="RefSeq" id="XP_010481541.1">
    <property type="nucleotide sequence ID" value="XM_010483239.2"/>
</dbReference>
<keyword evidence="2" id="KW-0677">Repeat</keyword>
<dbReference type="Pfam" id="PF13812">
    <property type="entry name" value="PPR_3"/>
    <property type="match status" value="1"/>
</dbReference>
<dbReference type="NCBIfam" id="TIGR00756">
    <property type="entry name" value="PPR"/>
    <property type="match status" value="2"/>
</dbReference>
<evidence type="ECO:0000313" key="6">
    <source>
        <dbReference type="RefSeq" id="XP_010481541.1"/>
    </source>
</evidence>
<dbReference type="InterPro" id="IPR057440">
    <property type="entry name" value="At1g68980-like_TPR"/>
</dbReference>
<keyword evidence="5" id="KW-1185">Reference proteome</keyword>
<organism evidence="5 6">
    <name type="scientific">Camelina sativa</name>
    <name type="common">False flax</name>
    <name type="synonym">Myagrum sativum</name>
    <dbReference type="NCBI Taxonomy" id="90675"/>
    <lineage>
        <taxon>Eukaryota</taxon>
        <taxon>Viridiplantae</taxon>
        <taxon>Streptophyta</taxon>
        <taxon>Embryophyta</taxon>
        <taxon>Tracheophyta</taxon>
        <taxon>Spermatophyta</taxon>
        <taxon>Magnoliopsida</taxon>
        <taxon>eudicotyledons</taxon>
        <taxon>Gunneridae</taxon>
        <taxon>Pentapetalae</taxon>
        <taxon>rosids</taxon>
        <taxon>malvids</taxon>
        <taxon>Brassicales</taxon>
        <taxon>Brassicaceae</taxon>
        <taxon>Camelineae</taxon>
        <taxon>Camelina</taxon>
    </lineage>
</organism>
<dbReference type="InterPro" id="IPR002885">
    <property type="entry name" value="PPR_rpt"/>
</dbReference>
<dbReference type="Pfam" id="PF13041">
    <property type="entry name" value="PPR_2"/>
    <property type="match status" value="1"/>
</dbReference>
<accession>A0ABM0X6P1</accession>
<evidence type="ECO:0000313" key="5">
    <source>
        <dbReference type="Proteomes" id="UP000694864"/>
    </source>
</evidence>
<dbReference type="Proteomes" id="UP000694864">
    <property type="component" value="Chromosome 3"/>
</dbReference>
<dbReference type="Pfam" id="PF01535">
    <property type="entry name" value="PPR"/>
    <property type="match status" value="2"/>
</dbReference>
<reference evidence="5" key="1">
    <citation type="journal article" date="2014" name="Nat. Commun.">
        <title>The emerging biofuel crop Camelina sativa retains a highly undifferentiated hexaploid genome structure.</title>
        <authorList>
            <person name="Kagale S."/>
            <person name="Koh C."/>
            <person name="Nixon J."/>
            <person name="Bollina V."/>
            <person name="Clarke W.E."/>
            <person name="Tuteja R."/>
            <person name="Spillane C."/>
            <person name="Robinson S.J."/>
            <person name="Links M.G."/>
            <person name="Clarke C."/>
            <person name="Higgins E.E."/>
            <person name="Huebert T."/>
            <person name="Sharpe A.G."/>
            <person name="Parkin I.A."/>
        </authorList>
    </citation>
    <scope>NUCLEOTIDE SEQUENCE [LARGE SCALE GENOMIC DNA]</scope>
    <source>
        <strain evidence="5">cv. DH55</strain>
    </source>
</reference>
<name>A0ABM0X6P1_CAMSA</name>
<dbReference type="Gene3D" id="1.25.40.10">
    <property type="entry name" value="Tetratricopeptide repeat domain"/>
    <property type="match status" value="3"/>
</dbReference>
<sequence length="795" mass="89588">MLSWRKTKLRAVSLHQSRLTSLFRGVLLLDAIEVTGTQSRASLQHGLAGKTVLYNARNPIVLSTLRTGTTFHVRSIKITEAFSTISGSILLQARDPAKLNEEIQIAVDEHRCDEAWRLFEQHMQMEGFPRKSVVNNVLVCFAESLDSNWLQKGYTLVEQAYEESKQNLLEKEPLLYLSLALAKSGMAVPASTILRKLVETEEYPHVSSWSAVLAHMSLAGSGSYLSAELVLEIGYLFHNNRVDPRKKSNASLLAMKPNTQALNIALAGCLLFGTTRKAEQLLDMIPKIGVKADANLFVIMAHIYERNGRREELRKLQRHIDEACNLNDYQFWQFYNCLLMCHLKFGDLESASKMVLEMLRRGKVARNSLGAAILEFDTADDDRLDLKKVSGKGSEANNEHDIPEIKVVSIHSMIPYDEFSRDRKFLKLEAEAKDVLGSLLAKLHVQVKLITSKRGVLQPTEEIYVKLAKAFLESGKMKELAEFLLKAEHEDSPVSSDNSMLVNVINACISLGMLDQAHDLLDEMRMAGVRTGSSVYSLLLKAYCKTNRTREVTSLLRDAQKAGIQLDSSCYEALIQSQVIQNDTHGALNVFKEMKEAKISRGGNQQFEKLLKGCEGNAEAGLMSKLLREIREGQSLDAGVHDWNNVIHFFSKKGLMQDAEKALTRMRSLGHSPNAQTFHSMVTGYAAIGSKYTEVTELWGEMKSIAAATSLMRFDQELLDAVLYTFVRGGFFWRANEVVEMMEKRNMFVDKYKYRMLFLKYHKTAYKGKAPKVQSESQLKKREAGLVFKKWLGLS</sequence>
<proteinExistence type="inferred from homology"/>
<dbReference type="PANTHER" id="PTHR46598">
    <property type="entry name" value="BNAC05G43320D PROTEIN"/>
    <property type="match status" value="1"/>
</dbReference>
<dbReference type="PANTHER" id="PTHR46598:SF1">
    <property type="entry name" value="OS10G0422566 PROTEIN"/>
    <property type="match status" value="1"/>
</dbReference>
<feature type="repeat" description="PPR" evidence="3">
    <location>
        <begin position="532"/>
        <end position="566"/>
    </location>
</feature>
<feature type="repeat" description="PPR" evidence="3">
    <location>
        <begin position="497"/>
        <end position="531"/>
    </location>
</feature>
<reference evidence="6" key="2">
    <citation type="submission" date="2025-08" db="UniProtKB">
        <authorList>
            <consortium name="RefSeq"/>
        </authorList>
    </citation>
    <scope>IDENTIFICATION</scope>
    <source>
        <tissue evidence="6">Leaf</tissue>
    </source>
</reference>
<evidence type="ECO:0000259" key="4">
    <source>
        <dbReference type="Pfam" id="PF25245"/>
    </source>
</evidence>
<dbReference type="Pfam" id="PF25245">
    <property type="entry name" value="TPR_At1g68980"/>
    <property type="match status" value="1"/>
</dbReference>